<reference evidence="1" key="2">
    <citation type="submission" date="2025-03" db="EMBL/GenBank/DDBJ databases">
        <authorList>
            <consortium name="ELIXIR-Norway"/>
            <consortium name="Elixir Norway"/>
        </authorList>
    </citation>
    <scope>NUCLEOTIDE SEQUENCE</scope>
</reference>
<proteinExistence type="predicted"/>
<protein>
    <submittedName>
        <fullName evidence="1">Uncharacterized protein</fullName>
    </submittedName>
</protein>
<accession>A0AC59YFW1</accession>
<reference evidence="1" key="1">
    <citation type="submission" date="2023-05" db="EMBL/GenBank/DDBJ databases">
        <authorList>
            <consortium name="ELIXIR-Norway"/>
        </authorList>
    </citation>
    <scope>NUCLEOTIDE SEQUENCE</scope>
</reference>
<name>A0AC59YFW1_RANTA</name>
<feature type="non-terminal residue" evidence="1">
    <location>
        <position position="151"/>
    </location>
</feature>
<sequence>AASGAGLETLDGSPRALGTLLRARSSGRGEGPRRGSGAPRTWSAPVPGSFATEAGSLFLQLSVSRWRPESCPGQAAPRAPRGRPRRPLRLIPAVRLCSDSQVGMFQVGRASIPKPAARSLEALDSVQRVLLHRASSQPQDRTCVSYVSCIS</sequence>
<gene>
    <name evidence="1" type="ORF">MRATA1EN22A_LOCUS5711</name>
</gene>
<evidence type="ECO:0000313" key="1">
    <source>
        <dbReference type="EMBL" id="CAM9665529.1"/>
    </source>
</evidence>
<dbReference type="EMBL" id="OX596099">
    <property type="protein sequence ID" value="CAM9665529.1"/>
    <property type="molecule type" value="Genomic_DNA"/>
</dbReference>
<organism evidence="1">
    <name type="scientific">Rangifer tarandus platyrhynchus</name>
    <name type="common">Svalbard reindeer</name>
    <dbReference type="NCBI Taxonomy" id="3082113"/>
    <lineage>
        <taxon>Eukaryota</taxon>
        <taxon>Metazoa</taxon>
        <taxon>Chordata</taxon>
        <taxon>Craniata</taxon>
        <taxon>Vertebrata</taxon>
        <taxon>Euteleostomi</taxon>
        <taxon>Mammalia</taxon>
        <taxon>Eutheria</taxon>
        <taxon>Laurasiatheria</taxon>
        <taxon>Artiodactyla</taxon>
        <taxon>Ruminantia</taxon>
        <taxon>Pecora</taxon>
        <taxon>Cervidae</taxon>
        <taxon>Odocoileinae</taxon>
        <taxon>Rangifer</taxon>
    </lineage>
</organism>